<name>A0A2S2P474_SCHGA</name>
<dbReference type="GO" id="GO:0005634">
    <property type="term" value="C:nucleus"/>
    <property type="evidence" value="ECO:0007669"/>
    <property type="project" value="TreeGrafter"/>
</dbReference>
<evidence type="ECO:0000256" key="7">
    <source>
        <dbReference type="ARBA" id="ARBA00049790"/>
    </source>
</evidence>
<dbReference type="AlphaFoldDB" id="A0A2S2P474"/>
<evidence type="ECO:0000256" key="5">
    <source>
        <dbReference type="ARBA" id="ARBA00048763"/>
    </source>
</evidence>
<dbReference type="InterPro" id="IPR019012">
    <property type="entry name" value="RNA_cap_Gua-N2-MeTrfase"/>
</dbReference>
<evidence type="ECO:0000256" key="1">
    <source>
        <dbReference type="ARBA" id="ARBA00018517"/>
    </source>
</evidence>
<dbReference type="PANTHER" id="PTHR14741:SF32">
    <property type="entry name" value="TRIMETHYLGUANOSINE SYNTHASE"/>
    <property type="match status" value="1"/>
</dbReference>
<proteinExistence type="inferred from homology"/>
<dbReference type="GO" id="GO:0071164">
    <property type="term" value="F:RNA cap trimethylguanosine synthase activity"/>
    <property type="evidence" value="ECO:0007669"/>
    <property type="project" value="TreeGrafter"/>
</dbReference>
<evidence type="ECO:0000256" key="3">
    <source>
        <dbReference type="ARBA" id="ARBA00047418"/>
    </source>
</evidence>
<dbReference type="Pfam" id="PF09445">
    <property type="entry name" value="Methyltransf_15"/>
    <property type="match status" value="1"/>
</dbReference>
<dbReference type="Gene3D" id="3.40.50.150">
    <property type="entry name" value="Vaccinia Virus protein VP39"/>
    <property type="match status" value="1"/>
</dbReference>
<comment type="catalytic activity">
    <reaction evidence="4">
        <text>a 5'-end (N(7)-methyl 5'-triphosphoguanosine)-ribonucleoside in snoRNA + S-adenosyl-L-methionine = a 5'-end (N(2),N(7)-dimethyl 5'-triphosphoguanosine)-ribonucleoside in snoRNA + S-adenosyl-L-homocysteine + H(+)</text>
        <dbReference type="Rhea" id="RHEA:78475"/>
        <dbReference type="Rhea" id="RHEA-COMP:19086"/>
        <dbReference type="Rhea" id="RHEA-COMP:19088"/>
        <dbReference type="ChEBI" id="CHEBI:15378"/>
        <dbReference type="ChEBI" id="CHEBI:57856"/>
        <dbReference type="ChEBI" id="CHEBI:59789"/>
        <dbReference type="ChEBI" id="CHEBI:156461"/>
        <dbReference type="ChEBI" id="CHEBI:172880"/>
    </reaction>
    <physiologicalReaction direction="left-to-right" evidence="4">
        <dbReference type="Rhea" id="RHEA:78476"/>
    </physiologicalReaction>
</comment>
<evidence type="ECO:0000256" key="4">
    <source>
        <dbReference type="ARBA" id="ARBA00048740"/>
    </source>
</evidence>
<comment type="catalytic activity">
    <reaction evidence="5">
        <text>a 5'-end (N(2),N(7)-dimethyl 5'-triphosphoguanosine)-ribonucleoside in snRNA + S-adenosyl-L-methionine = a 5'-end (N(2),N(2),N(7)-trimethyl 5'-triphosphoguanosine)-ribonucleoside in snRNA + S-adenosyl-L-homocysteine + H(+)</text>
        <dbReference type="Rhea" id="RHEA:78479"/>
        <dbReference type="Rhea" id="RHEA-COMP:19087"/>
        <dbReference type="Rhea" id="RHEA-COMP:19089"/>
        <dbReference type="ChEBI" id="CHEBI:15378"/>
        <dbReference type="ChEBI" id="CHEBI:57856"/>
        <dbReference type="ChEBI" id="CHEBI:59789"/>
        <dbReference type="ChEBI" id="CHEBI:167623"/>
        <dbReference type="ChEBI" id="CHEBI:172880"/>
    </reaction>
    <physiologicalReaction direction="left-to-right" evidence="5">
        <dbReference type="Rhea" id="RHEA:78480"/>
    </physiologicalReaction>
</comment>
<dbReference type="InterPro" id="IPR029063">
    <property type="entry name" value="SAM-dependent_MTases_sf"/>
</dbReference>
<dbReference type="PANTHER" id="PTHR14741">
    <property type="entry name" value="S-ADENOSYLMETHIONINE-DEPENDENT METHYLTRANSFERASE RELATED"/>
    <property type="match status" value="1"/>
</dbReference>
<comment type="catalytic activity">
    <reaction evidence="6">
        <text>a 5'-end (N(7)-methyl 5'-triphosphoguanosine)-ribonucleoside in snRNA + S-adenosyl-L-methionine = a 5'-end (N(2),N(7)-dimethyl 5'-triphosphoguanosine)-ribonucleoside in snRNA + S-adenosyl-L-homocysteine + H(+)</text>
        <dbReference type="Rhea" id="RHEA:78471"/>
        <dbReference type="Rhea" id="RHEA-COMP:19085"/>
        <dbReference type="Rhea" id="RHEA-COMP:19087"/>
        <dbReference type="ChEBI" id="CHEBI:15378"/>
        <dbReference type="ChEBI" id="CHEBI:57856"/>
        <dbReference type="ChEBI" id="CHEBI:59789"/>
        <dbReference type="ChEBI" id="CHEBI:156461"/>
        <dbReference type="ChEBI" id="CHEBI:172880"/>
    </reaction>
    <physiologicalReaction direction="left-to-right" evidence="6">
        <dbReference type="Rhea" id="RHEA:78472"/>
    </physiologicalReaction>
</comment>
<comment type="similarity">
    <text evidence="2">Belongs to the methyltransferase superfamily. Trimethylguanosine synthase family.</text>
</comment>
<dbReference type="EMBL" id="GGMR01011555">
    <property type="protein sequence ID" value="MBY24174.1"/>
    <property type="molecule type" value="Transcribed_RNA"/>
</dbReference>
<comment type="catalytic activity">
    <reaction evidence="3">
        <text>a 5'-end (N(2),N(7)-dimethyl 5'-triphosphoguanosine)-ribonucleoside in snoRNA + S-adenosyl-L-methionine = a 5'-end (N(2),N(2),N(7)-trimethyl 5'-triphosphoguanosine)-ribonucleoside in snoRNA + S-adenosyl-L-homocysteine + H(+)</text>
        <dbReference type="Rhea" id="RHEA:78507"/>
        <dbReference type="Rhea" id="RHEA-COMP:19088"/>
        <dbReference type="Rhea" id="RHEA-COMP:19090"/>
        <dbReference type="ChEBI" id="CHEBI:15378"/>
        <dbReference type="ChEBI" id="CHEBI:57856"/>
        <dbReference type="ChEBI" id="CHEBI:59789"/>
        <dbReference type="ChEBI" id="CHEBI:167623"/>
        <dbReference type="ChEBI" id="CHEBI:172880"/>
    </reaction>
    <physiologicalReaction direction="left-to-right" evidence="3">
        <dbReference type="Rhea" id="RHEA:78508"/>
    </physiologicalReaction>
</comment>
<organism evidence="8">
    <name type="scientific">Schizaphis graminum</name>
    <name type="common">Green bug aphid</name>
    <dbReference type="NCBI Taxonomy" id="13262"/>
    <lineage>
        <taxon>Eukaryota</taxon>
        <taxon>Metazoa</taxon>
        <taxon>Ecdysozoa</taxon>
        <taxon>Arthropoda</taxon>
        <taxon>Hexapoda</taxon>
        <taxon>Insecta</taxon>
        <taxon>Pterygota</taxon>
        <taxon>Neoptera</taxon>
        <taxon>Paraneoptera</taxon>
        <taxon>Hemiptera</taxon>
        <taxon>Sternorrhyncha</taxon>
        <taxon>Aphidomorpha</taxon>
        <taxon>Aphidoidea</taxon>
        <taxon>Aphididae</taxon>
        <taxon>Aphidini</taxon>
        <taxon>Schizaphis</taxon>
    </lineage>
</organism>
<evidence type="ECO:0000256" key="2">
    <source>
        <dbReference type="ARBA" id="ARBA00025783"/>
    </source>
</evidence>
<evidence type="ECO:0000256" key="6">
    <source>
        <dbReference type="ARBA" id="ARBA00049075"/>
    </source>
</evidence>
<reference evidence="8" key="1">
    <citation type="submission" date="2018-04" db="EMBL/GenBank/DDBJ databases">
        <title>Transcriptome of Schizaphis graminum biotype I.</title>
        <authorList>
            <person name="Scully E.D."/>
            <person name="Geib S.M."/>
            <person name="Palmer N.A."/>
            <person name="Koch K."/>
            <person name="Bradshaw J."/>
            <person name="Heng-Moss T."/>
            <person name="Sarath G."/>
        </authorList>
    </citation>
    <scope>NUCLEOTIDE SEQUENCE</scope>
</reference>
<evidence type="ECO:0000313" key="8">
    <source>
        <dbReference type="EMBL" id="MBY24174.1"/>
    </source>
</evidence>
<protein>
    <recommendedName>
        <fullName evidence="1">Trimethylguanosine synthase</fullName>
    </recommendedName>
    <alternativeName>
        <fullName evidence="7">Cap-specific guanine-N(2) methyltransferase</fullName>
    </alternativeName>
</protein>
<gene>
    <name evidence="8" type="primary">Tgs1_2</name>
    <name evidence="8" type="ORF">g.119076</name>
</gene>
<accession>A0A2S2P474</accession>
<sequence length="109" mass="12249">MVGDFFSIYPTIKADVLFMSPPWGGPGYAKDKIYSLKSMCQSHFGGGFDIFKLAKTIAPNIAFHMPKNTDISECLRLAQDFGKVEIQQNIINEKLNSITAFYGNFNWSN</sequence>